<organism evidence="1 2">
    <name type="scientific">Haliovirga abyssi</name>
    <dbReference type="NCBI Taxonomy" id="2996794"/>
    <lineage>
        <taxon>Bacteria</taxon>
        <taxon>Fusobacteriati</taxon>
        <taxon>Fusobacteriota</taxon>
        <taxon>Fusobacteriia</taxon>
        <taxon>Fusobacteriales</taxon>
        <taxon>Haliovirgaceae</taxon>
        <taxon>Haliovirga</taxon>
    </lineage>
</organism>
<dbReference type="RefSeq" id="WP_307904990.1">
    <property type="nucleotide sequence ID" value="NZ_AP027059.1"/>
</dbReference>
<protein>
    <submittedName>
        <fullName evidence="1">Nucleic acid-binding protein</fullName>
    </submittedName>
</protein>
<keyword evidence="2" id="KW-1185">Reference proteome</keyword>
<gene>
    <name evidence="1" type="ORF">HLVA_06230</name>
</gene>
<dbReference type="AlphaFoldDB" id="A0AAU9DH63"/>
<evidence type="ECO:0000313" key="2">
    <source>
        <dbReference type="Proteomes" id="UP001321582"/>
    </source>
</evidence>
<accession>A0AAU9DH63</accession>
<proteinExistence type="predicted"/>
<dbReference type="EMBL" id="AP027059">
    <property type="protein sequence ID" value="BDU50054.1"/>
    <property type="molecule type" value="Genomic_DNA"/>
</dbReference>
<dbReference type="KEGG" id="haby:HLVA_06230"/>
<name>A0AAU9DH63_9FUSO</name>
<dbReference type="InterPro" id="IPR021799">
    <property type="entry name" value="PIN-like_prokaryotic"/>
</dbReference>
<evidence type="ECO:0000313" key="1">
    <source>
        <dbReference type="EMBL" id="BDU50054.1"/>
    </source>
</evidence>
<sequence>MRKVIVNSTPIISLSLIDSLYILKELYGTVFIPKAVYDEVVIKGKSKIGSNNLLECEYIKILEIKNKEAEKLFKTNLHSGEVEVMILYDELNADLCILDDLLARKYAKYLNYNITGTIGVLLKAKEVGLVKNIKQLLFELIKNGIYIDRKLMKKVLELANEN</sequence>
<dbReference type="PANTHER" id="PTHR39550:SF1">
    <property type="entry name" value="SLL0658 PROTEIN"/>
    <property type="match status" value="1"/>
</dbReference>
<dbReference type="PANTHER" id="PTHR39550">
    <property type="entry name" value="SLL0658 PROTEIN"/>
    <property type="match status" value="1"/>
</dbReference>
<dbReference type="Proteomes" id="UP001321582">
    <property type="component" value="Chromosome"/>
</dbReference>
<reference evidence="1 2" key="1">
    <citation type="submission" date="2022-11" db="EMBL/GenBank/DDBJ databases">
        <title>Haliovirga abyssi gen. nov., sp. nov., a mesophilic fermentative bacterium isolated from the Iheya North hydrothermal field and the proposal of Haliovirgaceae fam. nov.</title>
        <authorList>
            <person name="Miyazaki U."/>
            <person name="Tame A."/>
            <person name="Miyazaki J."/>
            <person name="Takai K."/>
            <person name="Sawayama S."/>
            <person name="Kitajima M."/>
            <person name="Okamoto A."/>
            <person name="Nakagawa S."/>
        </authorList>
    </citation>
    <scope>NUCLEOTIDE SEQUENCE [LARGE SCALE GENOMIC DNA]</scope>
    <source>
        <strain evidence="1 2">IC12</strain>
    </source>
</reference>
<dbReference type="Pfam" id="PF11848">
    <property type="entry name" value="DUF3368"/>
    <property type="match status" value="1"/>
</dbReference>